<dbReference type="Gene3D" id="1.10.10.60">
    <property type="entry name" value="Homeodomain-like"/>
    <property type="match status" value="1"/>
</dbReference>
<dbReference type="Pfam" id="PF00072">
    <property type="entry name" value="Response_reg"/>
    <property type="match status" value="1"/>
</dbReference>
<evidence type="ECO:0000313" key="9">
    <source>
        <dbReference type="EMBL" id="PNS09011.1"/>
    </source>
</evidence>
<dbReference type="InterPro" id="IPR027417">
    <property type="entry name" value="P-loop_NTPase"/>
</dbReference>
<dbReference type="InterPro" id="IPR002197">
    <property type="entry name" value="HTH_Fis"/>
</dbReference>
<dbReference type="PANTHER" id="PTHR32071:SF86">
    <property type="entry name" value="TWO COMPONENT SIGNAL TRANSDUCTION SYSTEM SIGMA54-DEPENDENT RESPONSE REGULATOR FIS FAMILY"/>
    <property type="match status" value="1"/>
</dbReference>
<dbReference type="InterPro" id="IPR058031">
    <property type="entry name" value="AAA_lid_NorR"/>
</dbReference>
<dbReference type="InterPro" id="IPR025944">
    <property type="entry name" value="Sigma_54_int_dom_CS"/>
</dbReference>
<dbReference type="GO" id="GO:0005524">
    <property type="term" value="F:ATP binding"/>
    <property type="evidence" value="ECO:0007669"/>
    <property type="project" value="UniProtKB-KW"/>
</dbReference>
<evidence type="ECO:0000256" key="5">
    <source>
        <dbReference type="ARBA" id="ARBA00023163"/>
    </source>
</evidence>
<dbReference type="AlphaFoldDB" id="A0A2K1Q1U8"/>
<evidence type="ECO:0000259" key="8">
    <source>
        <dbReference type="PROSITE" id="PS50110"/>
    </source>
</evidence>
<dbReference type="PROSITE" id="PS00676">
    <property type="entry name" value="SIGMA54_INTERACT_2"/>
    <property type="match status" value="1"/>
</dbReference>
<keyword evidence="3" id="KW-0805">Transcription regulation</keyword>
<dbReference type="GO" id="GO:0006355">
    <property type="term" value="P:regulation of DNA-templated transcription"/>
    <property type="evidence" value="ECO:0007669"/>
    <property type="project" value="InterPro"/>
</dbReference>
<dbReference type="PRINTS" id="PR01590">
    <property type="entry name" value="HTHFIS"/>
</dbReference>
<dbReference type="SUPFAM" id="SSF52172">
    <property type="entry name" value="CheY-like"/>
    <property type="match status" value="1"/>
</dbReference>
<dbReference type="Gene3D" id="1.10.8.60">
    <property type="match status" value="1"/>
</dbReference>
<dbReference type="SUPFAM" id="SSF46689">
    <property type="entry name" value="Homeodomain-like"/>
    <property type="match status" value="1"/>
</dbReference>
<feature type="domain" description="Sigma-54 factor interaction" evidence="7">
    <location>
        <begin position="154"/>
        <end position="374"/>
    </location>
</feature>
<dbReference type="Gene3D" id="3.40.50.300">
    <property type="entry name" value="P-loop containing nucleotide triphosphate hydrolases"/>
    <property type="match status" value="1"/>
</dbReference>
<dbReference type="InterPro" id="IPR011006">
    <property type="entry name" value="CheY-like_superfamily"/>
</dbReference>
<evidence type="ECO:0000259" key="7">
    <source>
        <dbReference type="PROSITE" id="PS50045"/>
    </source>
</evidence>
<evidence type="ECO:0000256" key="3">
    <source>
        <dbReference type="ARBA" id="ARBA00023015"/>
    </source>
</evidence>
<gene>
    <name evidence="9" type="ORF">Lysil_0640</name>
</gene>
<organism evidence="9 10">
    <name type="scientific">Solilutibacter silvestris</name>
    <dbReference type="NCBI Taxonomy" id="1645665"/>
    <lineage>
        <taxon>Bacteria</taxon>
        <taxon>Pseudomonadati</taxon>
        <taxon>Pseudomonadota</taxon>
        <taxon>Gammaproteobacteria</taxon>
        <taxon>Lysobacterales</taxon>
        <taxon>Lysobacteraceae</taxon>
        <taxon>Solilutibacter</taxon>
    </lineage>
</organism>
<keyword evidence="2" id="KW-0067">ATP-binding</keyword>
<keyword evidence="10" id="KW-1185">Reference proteome</keyword>
<dbReference type="PROSITE" id="PS50045">
    <property type="entry name" value="SIGMA54_INTERACT_4"/>
    <property type="match status" value="1"/>
</dbReference>
<feature type="modified residue" description="4-aspartylphosphate" evidence="6">
    <location>
        <position position="52"/>
    </location>
</feature>
<protein>
    <submittedName>
        <fullName evidence="9">Response regulator containing CheY-like receiver AAA-type ATPase</fullName>
    </submittedName>
</protein>
<reference evidence="9 10" key="1">
    <citation type="submission" date="2017-08" db="EMBL/GenBank/DDBJ databases">
        <title>Lysobacter sylvestris genome.</title>
        <authorList>
            <person name="Zhang D.-C."/>
            <person name="Albuquerque L."/>
            <person name="Franca L."/>
            <person name="Froufe H.J.C."/>
            <person name="Barroso C."/>
            <person name="Egas C."/>
            <person name="Da Costa M."/>
            <person name="Margesin R."/>
        </authorList>
    </citation>
    <scope>NUCLEOTIDE SEQUENCE [LARGE SCALE GENOMIC DNA]</scope>
    <source>
        <strain evidence="9 10">AM20-91</strain>
    </source>
</reference>
<sequence>MATVLVIDDNSSVITALELLFSLHGIDAVGATTPDAGITRMMRGDIDLVIQDMNFDADTTSGDEGAELFQRLHGQWPDVPVILLTAWTELERAVEVIKAGAADYVGKPWDDHKLLTTVNNLLELSEARRELSRSARVARERRASLSREHDLRGVIYADDATERVLSLAVQVARSPLAVLITGPNGSGKEKIAEILHANSGRSGPFVAVNCGALPSELIEAELFGAEAGAYTGANKAREGRFEAADGGTLFLDEIGTLPAAGQTRLLRVLETGRFTRLGSTRERSVDVRVLSATNADLAAMIRDGTFRQDLFYRLNVIELRLPPLSERPADILPLARHFLGADRMLAADAERALLRHRWPGNVRELRNVMQRAGLLTTEQVITAAALDLPEPDVMLDAQEIPADEIVRVLRDHHGVIAQAAAELGLTRQSLYRRMERLGIPRR</sequence>
<evidence type="ECO:0000256" key="4">
    <source>
        <dbReference type="ARBA" id="ARBA00023125"/>
    </source>
</evidence>
<dbReference type="GO" id="GO:0043565">
    <property type="term" value="F:sequence-specific DNA binding"/>
    <property type="evidence" value="ECO:0007669"/>
    <property type="project" value="InterPro"/>
</dbReference>
<dbReference type="Pfam" id="PF02954">
    <property type="entry name" value="HTH_8"/>
    <property type="match status" value="1"/>
</dbReference>
<evidence type="ECO:0000256" key="6">
    <source>
        <dbReference type="PROSITE-ProRule" id="PRU00169"/>
    </source>
</evidence>
<evidence type="ECO:0000256" key="2">
    <source>
        <dbReference type="ARBA" id="ARBA00022840"/>
    </source>
</evidence>
<dbReference type="SMART" id="SM00382">
    <property type="entry name" value="AAA"/>
    <property type="match status" value="1"/>
</dbReference>
<evidence type="ECO:0000313" key="10">
    <source>
        <dbReference type="Proteomes" id="UP000236220"/>
    </source>
</evidence>
<evidence type="ECO:0000256" key="1">
    <source>
        <dbReference type="ARBA" id="ARBA00022741"/>
    </source>
</evidence>
<dbReference type="SUPFAM" id="SSF52540">
    <property type="entry name" value="P-loop containing nucleoside triphosphate hydrolases"/>
    <property type="match status" value="1"/>
</dbReference>
<keyword evidence="1" id="KW-0547">Nucleotide-binding</keyword>
<dbReference type="EMBL" id="NPZB01000001">
    <property type="protein sequence ID" value="PNS09011.1"/>
    <property type="molecule type" value="Genomic_DNA"/>
</dbReference>
<dbReference type="InterPro" id="IPR003593">
    <property type="entry name" value="AAA+_ATPase"/>
</dbReference>
<keyword evidence="4" id="KW-0238">DNA-binding</keyword>
<dbReference type="CDD" id="cd00156">
    <property type="entry name" value="REC"/>
    <property type="match status" value="1"/>
</dbReference>
<dbReference type="RefSeq" id="WP_103074120.1">
    <property type="nucleotide sequence ID" value="NZ_NPZB01000001.1"/>
</dbReference>
<dbReference type="InterPro" id="IPR025943">
    <property type="entry name" value="Sigma_54_int_dom_ATP-bd_2"/>
</dbReference>
<dbReference type="Pfam" id="PF25601">
    <property type="entry name" value="AAA_lid_14"/>
    <property type="match status" value="1"/>
</dbReference>
<feature type="domain" description="Response regulatory" evidence="8">
    <location>
        <begin position="3"/>
        <end position="122"/>
    </location>
</feature>
<comment type="caution">
    <text evidence="9">The sequence shown here is derived from an EMBL/GenBank/DDBJ whole genome shotgun (WGS) entry which is preliminary data.</text>
</comment>
<dbReference type="InterPro" id="IPR001789">
    <property type="entry name" value="Sig_transdc_resp-reg_receiver"/>
</dbReference>
<dbReference type="Pfam" id="PF00158">
    <property type="entry name" value="Sigma54_activat"/>
    <property type="match status" value="1"/>
</dbReference>
<keyword evidence="6" id="KW-0597">Phosphoprotein</keyword>
<dbReference type="SMART" id="SM00448">
    <property type="entry name" value="REC"/>
    <property type="match status" value="1"/>
</dbReference>
<dbReference type="GO" id="GO:0000160">
    <property type="term" value="P:phosphorelay signal transduction system"/>
    <property type="evidence" value="ECO:0007669"/>
    <property type="project" value="InterPro"/>
</dbReference>
<dbReference type="Proteomes" id="UP000236220">
    <property type="component" value="Unassembled WGS sequence"/>
</dbReference>
<dbReference type="FunFam" id="3.40.50.300:FF:000006">
    <property type="entry name" value="DNA-binding transcriptional regulator NtrC"/>
    <property type="match status" value="1"/>
</dbReference>
<dbReference type="InterPro" id="IPR002078">
    <property type="entry name" value="Sigma_54_int"/>
</dbReference>
<dbReference type="PROSITE" id="PS00688">
    <property type="entry name" value="SIGMA54_INTERACT_3"/>
    <property type="match status" value="1"/>
</dbReference>
<dbReference type="CDD" id="cd00009">
    <property type="entry name" value="AAA"/>
    <property type="match status" value="1"/>
</dbReference>
<name>A0A2K1Q1U8_9GAMM</name>
<dbReference type="PANTHER" id="PTHR32071">
    <property type="entry name" value="TRANSCRIPTIONAL REGULATORY PROTEIN"/>
    <property type="match status" value="1"/>
</dbReference>
<proteinExistence type="predicted"/>
<accession>A0A2K1Q1U8</accession>
<dbReference type="InterPro" id="IPR009057">
    <property type="entry name" value="Homeodomain-like_sf"/>
</dbReference>
<dbReference type="Gene3D" id="3.40.50.2300">
    <property type="match status" value="1"/>
</dbReference>
<dbReference type="PROSITE" id="PS50110">
    <property type="entry name" value="RESPONSE_REGULATORY"/>
    <property type="match status" value="1"/>
</dbReference>
<dbReference type="OrthoDB" id="9804019at2"/>
<keyword evidence="5" id="KW-0804">Transcription</keyword>